<dbReference type="SUPFAM" id="SSF102588">
    <property type="entry name" value="LmbE-like"/>
    <property type="match status" value="1"/>
</dbReference>
<dbReference type="Proteomes" id="UP000265848">
    <property type="component" value="Unassembled WGS sequence"/>
</dbReference>
<reference evidence="1 2" key="1">
    <citation type="submission" date="2018-08" db="EMBL/GenBank/DDBJ databases">
        <title>Pseudooceanicola sediminis CY03 in the family Rhodobacteracea.</title>
        <authorList>
            <person name="Zhang Y.-J."/>
        </authorList>
    </citation>
    <scope>NUCLEOTIDE SEQUENCE [LARGE SCALE GENOMIC DNA]</scope>
    <source>
        <strain evidence="1 2">CY03</strain>
    </source>
</reference>
<dbReference type="PANTHER" id="PTHR12993">
    <property type="entry name" value="N-ACETYLGLUCOSAMINYL-PHOSPHATIDYLINOSITOL DE-N-ACETYLASE-RELATED"/>
    <property type="match status" value="1"/>
</dbReference>
<sequence>MSVHDLPQNRPRATTLPGRHVSAATLTGTRPTVVLAPHPDDESLGCGALLAHAFADRGAHVICVSDGAASHPGSQDWPPQRLSCLRRQELEQAIVHLGGWPTDLTWLGLSDSRLYLSDRVAVARSIAEICRTLGAHRLFAPAEEDHHADHKVTADIARRVLAFCPGLRLYSYPVWSRWDDPNFARTIARHRPFLLRTAPAHARKRAAIQAHASQLGQRVFDDPDGFTIAPGFVEKFLTEDEIFWRIRA</sequence>
<dbReference type="GO" id="GO:0016811">
    <property type="term" value="F:hydrolase activity, acting on carbon-nitrogen (but not peptide) bonds, in linear amides"/>
    <property type="evidence" value="ECO:0007669"/>
    <property type="project" value="TreeGrafter"/>
</dbReference>
<dbReference type="OrthoDB" id="9790023at2"/>
<dbReference type="Gene3D" id="3.40.50.10320">
    <property type="entry name" value="LmbE-like"/>
    <property type="match status" value="1"/>
</dbReference>
<dbReference type="InterPro" id="IPR024078">
    <property type="entry name" value="LmbE-like_dom_sf"/>
</dbReference>
<protein>
    <submittedName>
        <fullName evidence="1">PIG-L family deacetylase</fullName>
    </submittedName>
</protein>
<gene>
    <name evidence="1" type="ORF">DL237_15565</name>
</gene>
<name>A0A399IXD2_9RHOB</name>
<dbReference type="EMBL" id="QWJJ01000014">
    <property type="protein sequence ID" value="RII37813.1"/>
    <property type="molecule type" value="Genomic_DNA"/>
</dbReference>
<keyword evidence="2" id="KW-1185">Reference proteome</keyword>
<dbReference type="Pfam" id="PF02585">
    <property type="entry name" value="PIG-L"/>
    <property type="match status" value="1"/>
</dbReference>
<comment type="caution">
    <text evidence="1">The sequence shown here is derived from an EMBL/GenBank/DDBJ whole genome shotgun (WGS) entry which is preliminary data.</text>
</comment>
<evidence type="ECO:0000313" key="1">
    <source>
        <dbReference type="EMBL" id="RII37813.1"/>
    </source>
</evidence>
<dbReference type="AlphaFoldDB" id="A0A399IXD2"/>
<organism evidence="1 2">
    <name type="scientific">Pseudooceanicola sediminis</name>
    <dbReference type="NCBI Taxonomy" id="2211117"/>
    <lineage>
        <taxon>Bacteria</taxon>
        <taxon>Pseudomonadati</taxon>
        <taxon>Pseudomonadota</taxon>
        <taxon>Alphaproteobacteria</taxon>
        <taxon>Rhodobacterales</taxon>
        <taxon>Paracoccaceae</taxon>
        <taxon>Pseudooceanicola</taxon>
    </lineage>
</organism>
<dbReference type="PANTHER" id="PTHR12993:SF29">
    <property type="entry name" value="BLR3841 PROTEIN"/>
    <property type="match status" value="1"/>
</dbReference>
<dbReference type="InterPro" id="IPR003737">
    <property type="entry name" value="GlcNAc_PI_deacetylase-related"/>
</dbReference>
<accession>A0A399IXD2</accession>
<proteinExistence type="predicted"/>
<evidence type="ECO:0000313" key="2">
    <source>
        <dbReference type="Proteomes" id="UP000265848"/>
    </source>
</evidence>
<dbReference type="RefSeq" id="WP_119400006.1">
    <property type="nucleotide sequence ID" value="NZ_QWJJ01000014.1"/>
</dbReference>